<comment type="caution">
    <text evidence="2">The sequence shown here is derived from an EMBL/GenBank/DDBJ whole genome shotgun (WGS) entry which is preliminary data.</text>
</comment>
<evidence type="ECO:0008006" key="4">
    <source>
        <dbReference type="Google" id="ProtNLM"/>
    </source>
</evidence>
<evidence type="ECO:0000313" key="3">
    <source>
        <dbReference type="Proteomes" id="UP000249066"/>
    </source>
</evidence>
<name>A0A2W5AAJ6_9SPHN</name>
<dbReference type="InterPro" id="IPR007497">
    <property type="entry name" value="SIMPL/DUF541"/>
</dbReference>
<dbReference type="PANTHER" id="PTHR34387:SF1">
    <property type="entry name" value="PERIPLASMIC IMMUNOGENIC PROTEIN"/>
    <property type="match status" value="1"/>
</dbReference>
<protein>
    <recommendedName>
        <fullName evidence="4">SIMPL domain-containing protein</fullName>
    </recommendedName>
</protein>
<dbReference type="InterPro" id="IPR052022">
    <property type="entry name" value="26kDa_periplasmic_antigen"/>
</dbReference>
<dbReference type="Gene3D" id="3.30.110.170">
    <property type="entry name" value="Protein of unknown function (DUF541), domain 1"/>
    <property type="match status" value="1"/>
</dbReference>
<dbReference type="AlphaFoldDB" id="A0A2W5AAJ6"/>
<dbReference type="EMBL" id="QFNN01000032">
    <property type="protein sequence ID" value="PZO90272.1"/>
    <property type="molecule type" value="Genomic_DNA"/>
</dbReference>
<keyword evidence="1" id="KW-0732">Signal</keyword>
<dbReference type="GO" id="GO:0006974">
    <property type="term" value="P:DNA damage response"/>
    <property type="evidence" value="ECO:0007669"/>
    <property type="project" value="TreeGrafter"/>
</dbReference>
<dbReference type="Proteomes" id="UP000249066">
    <property type="component" value="Unassembled WGS sequence"/>
</dbReference>
<gene>
    <name evidence="2" type="ORF">DI623_07410</name>
</gene>
<accession>A0A2W5AAJ6</accession>
<sequence length="238" mass="24782">MKTLALLPLIAAAAAPAAAQVQAMPVIAVTGATLDISAEGETTRVPDVATISAGVVTQATDAAAALRDNAARVERVIAALKKAGIADRDIQTANIQLNPQYRYAQNEAPVITGYQATNTVSIRFRDIAKSGAVLDALVKEGANQISGPNFMLDKPAEALDEARVAALGIARARAELYAKAAGLKVKRIISISESGADFPQPVPVMMMARADVAAAPRTKIVAGEQKVGITLNVKFELE</sequence>
<feature type="signal peptide" evidence="1">
    <location>
        <begin position="1"/>
        <end position="23"/>
    </location>
</feature>
<evidence type="ECO:0000256" key="1">
    <source>
        <dbReference type="SAM" id="SignalP"/>
    </source>
</evidence>
<dbReference type="PANTHER" id="PTHR34387">
    <property type="entry name" value="SLR1258 PROTEIN"/>
    <property type="match status" value="1"/>
</dbReference>
<dbReference type="Gene3D" id="3.30.70.2970">
    <property type="entry name" value="Protein of unknown function (DUF541), domain 2"/>
    <property type="match status" value="1"/>
</dbReference>
<evidence type="ECO:0000313" key="2">
    <source>
        <dbReference type="EMBL" id="PZO90272.1"/>
    </source>
</evidence>
<feature type="chain" id="PRO_5015840360" description="SIMPL domain-containing protein" evidence="1">
    <location>
        <begin position="24"/>
        <end position="238"/>
    </location>
</feature>
<dbReference type="Pfam" id="PF04402">
    <property type="entry name" value="SIMPL"/>
    <property type="match status" value="1"/>
</dbReference>
<reference evidence="2 3" key="1">
    <citation type="submission" date="2017-08" db="EMBL/GenBank/DDBJ databases">
        <title>Infants hospitalized years apart are colonized by the same room-sourced microbial strains.</title>
        <authorList>
            <person name="Brooks B."/>
            <person name="Olm M.R."/>
            <person name="Firek B.A."/>
            <person name="Baker R."/>
            <person name="Thomas B.C."/>
            <person name="Morowitz M.J."/>
            <person name="Banfield J.F."/>
        </authorList>
    </citation>
    <scope>NUCLEOTIDE SEQUENCE [LARGE SCALE GENOMIC DNA]</scope>
    <source>
        <strain evidence="2">S2_018_000_R2_101</strain>
    </source>
</reference>
<proteinExistence type="predicted"/>
<organism evidence="2 3">
    <name type="scientific">Sphingomonas sanxanigenens</name>
    <dbReference type="NCBI Taxonomy" id="397260"/>
    <lineage>
        <taxon>Bacteria</taxon>
        <taxon>Pseudomonadati</taxon>
        <taxon>Pseudomonadota</taxon>
        <taxon>Alphaproteobacteria</taxon>
        <taxon>Sphingomonadales</taxon>
        <taxon>Sphingomonadaceae</taxon>
        <taxon>Sphingomonas</taxon>
    </lineage>
</organism>